<dbReference type="PROSITE" id="PS50263">
    <property type="entry name" value="CN_HYDROLASE"/>
    <property type="match status" value="1"/>
</dbReference>
<dbReference type="Proteomes" id="UP000075604">
    <property type="component" value="Unassembled WGS sequence"/>
</dbReference>
<dbReference type="InterPro" id="IPR011990">
    <property type="entry name" value="TPR-like_helical_dom_sf"/>
</dbReference>
<evidence type="ECO:0000313" key="4">
    <source>
        <dbReference type="Proteomes" id="UP000075604"/>
    </source>
</evidence>
<dbReference type="InterPro" id="IPR036526">
    <property type="entry name" value="C-N_Hydrolase_sf"/>
</dbReference>
<sequence>MSIEQNAAEPPAITGSARRIVRVAVAQLAYHPAIHGSLADPLGKFDPEGKLPLSTLPTGFVPPPDALGKAHGELSKRVEAAYLDQLVQKLRAVVEACRAWRVRLLVLPEYSVPVGALSAIAAAAGDMVVVAGSCFVDAAVRKSPVYEALGAPRRPELRWNVAHVLHQGRIVKLVPKLHALDKEQRLMMVQATEWSPVEMPDDFGGPLGVLICLDFLERTSDLHSEHVRPKLDQCRALAVPALTSESSRVFFEGHHVEESGPERRPVLFANHAPGGGSTIVAGERTIQEAREFPLHAGVLDKDEEGVLVTDLDLAVIGIGKGGRYGQSLPCMPFAAASLVYTGTTPELASWISELREVLPETPSGDEADVLDRAIEWLSDHPPPRASAAPTQKRRWDRMLGGLAHETSVEALRRLTRDIVLPPEVLPLAAVQDALASGAAREIQRWTLGGYAGAEPFATVAAQLTEHAREAEARRVAWTDAARGAWAGISDATRGLAEQTPHAIVTPLDRATDTVENQVVKAALDEGNAFAEKGRLEEARTAFERALAEAERQGEANEIHGRTWRGWVARAAIGAATCSANLQDADRARAFLARVPTDALDARRRVRVANLWAGLGEVERARALLPAAETLSEEDARAARVVLLRIELAEGRIPSDEDLVSSPDVALLAAVTLLTKKHDAERAARLALGALDAPNANPLTHAEALRVLIASLVETTLERPPSVAPIPQEARPKVVKAIESRLPEFISSPLPATTLDPLRSVWQMLLQIADDTDALSALTETATTGQAETEQQAALRATMQTAERLARAGHVEAALQVIPSDDHPWRSRLYRVDVLRIAGQQDRALAEVLRLSDELPGRARIEMTTTLVLSEAGRQSEALEHAQEAYKALPTRGLRVLVAERLLALQRGDEAWDLLAGDEPSAGPRILRALAVAAEQAHPERALDRWQKYATADPGDVSAQIHIAQILFAQNQPERAAQAAWATFEAHADVLMVADLHRLAALQGAPLSDAEQRRRVQLIAATLRRRFPGDPDAERARLALLTRIGALEGGGERIDFALLQGMGFVQAMTTTEMIGWMRAQSQFTAVVQRLGKQGSLPMALLCGAVAPPVAVPVVIARLIHGNSGELPFSPPVGLTDVPSGFRLEASQMLVSEVELYLLGALGLLPAVRERIAGGSVHLFRGAWMRVVEDRRALDAQADEQRREGLNETVAALASLPRLVAGPEQKGMSDEQIALQRGLMILASAGDRALRDAAGRTEVPEERRISPHAVIKWLAVDGHISAGVASALGQFFERDTETPRPDPTPAQVLVSAFFLERLHEHGALRPFLDLFPGAHIGENEWRSLLGRQAEAVADRKAAVLAADVHAWIVDGMRDGVVHIVPDPNPQGLPALLDPENVDARRLIEEPLRWAVSYADTLAAHPSWWRLTADFFGSTAPLSAEAASYLAFHDRASEGAALLKRLRAGAERHVSLPILLRVLLGSPLEEARRHQALWKLAELGFPDALGADEILALFRAYRGLDGAAPARILDRLEWMAREPGHLGGDTARLRLAAAYAAAVFRAFCGTPSRDLDDRPTSGERAEVSPLPVADAVALGRTLLGRAEALSQRQWIDFLDSVIRLLAASTASNPRLAWEPNAADDGWERKVDGPLTTLWEFVQSWAGPDGQRRAAYERGVREVWLLVDSESNEARRQLVAAALDHAVDVRHPPGELHFTSVAIEAEAILSALWTWRPTSVRGIDLSGPGIPQRTMAEEDVLAFGARPETQLGLDSTGRFVRFGFPVSRTSASLQVIAPSEAILLRQAPDDEETRALATVLMQAQGPHDGRAYRLLAGLARHPSRTSIRRAVARRAATALWRAVRDDPTYLVRWPRSRGIGSGGAKPTLHELRSILSEPKELGPEDEHLGDLVFKRAYDEHGPWHARKDAGSLLKMAFDVPGHLMFGAVGHMLADDYEGHVADALDVAENCEDHPIARVGQSILLLRGGAARKPLLKLPSGESIDLREKLPDVLRKVLDRTMAVPAPGTLAAAEPALLRLCTQVLLDIARTQILSVRDGLWLTYRLFQWLCAQLDALPSDARNAALQRLTALAPPDSAPMDRLDPRGFGREKFDHRLATALYALAAMQEPGLLVDTATPSPNAIPYRLAWQPAMIDSLVGLASRLDESLGLRSVLPWYAPDNISDLALVVLLRIDPNTFARVPGPARLARIRRLPENPEAMDAGQQALFLPVVMQAGVHASALSEEERQELLSRIRALPAAGEIASRWRMQVLPALYPTDGTDVTEAEATHAVQERLGDPLAPMALTFLLLGTVARDPNRTDAVLDGLLEEAARRNIDAMPLVAGVGRVALFIDGPVRTTLVEQIRALSAKPAFKDDERMRELIAALESR</sequence>
<dbReference type="Gene3D" id="3.60.110.10">
    <property type="entry name" value="Carbon-nitrogen hydrolase"/>
    <property type="match status" value="1"/>
</dbReference>
<feature type="repeat" description="TPR" evidence="1">
    <location>
        <begin position="519"/>
        <end position="552"/>
    </location>
</feature>
<proteinExistence type="predicted"/>
<dbReference type="InterPro" id="IPR003010">
    <property type="entry name" value="C-N_Hydrolase"/>
</dbReference>
<evidence type="ECO:0000256" key="1">
    <source>
        <dbReference type="PROSITE-ProRule" id="PRU00339"/>
    </source>
</evidence>
<organism evidence="3 4">
    <name type="scientific">Sorangium cellulosum</name>
    <name type="common">Polyangium cellulosum</name>
    <dbReference type="NCBI Taxonomy" id="56"/>
    <lineage>
        <taxon>Bacteria</taxon>
        <taxon>Pseudomonadati</taxon>
        <taxon>Myxococcota</taxon>
        <taxon>Polyangia</taxon>
        <taxon>Polyangiales</taxon>
        <taxon>Polyangiaceae</taxon>
        <taxon>Sorangium</taxon>
    </lineage>
</organism>
<evidence type="ECO:0000313" key="3">
    <source>
        <dbReference type="EMBL" id="KYF49276.1"/>
    </source>
</evidence>
<keyword evidence="1" id="KW-0802">TPR repeat</keyword>
<accession>A0A150P1Y3</accession>
<dbReference type="InterPro" id="IPR019734">
    <property type="entry name" value="TPR_rpt"/>
</dbReference>
<comment type="caution">
    <text evidence="3">The sequence shown here is derived from an EMBL/GenBank/DDBJ whole genome shotgun (WGS) entry which is preliminary data.</text>
</comment>
<reference evidence="3 4" key="1">
    <citation type="submission" date="2014-02" db="EMBL/GenBank/DDBJ databases">
        <title>The small core and large imbalanced accessory genome model reveals a collaborative survival strategy of Sorangium cellulosum strains in nature.</title>
        <authorList>
            <person name="Han K."/>
            <person name="Peng R."/>
            <person name="Blom J."/>
            <person name="Li Y.-Z."/>
        </authorList>
    </citation>
    <scope>NUCLEOTIDE SEQUENCE [LARGE SCALE GENOMIC DNA]</scope>
    <source>
        <strain evidence="3 4">So0157-18</strain>
    </source>
</reference>
<dbReference type="SUPFAM" id="SSF56317">
    <property type="entry name" value="Carbon-nitrogen hydrolase"/>
    <property type="match status" value="1"/>
</dbReference>
<dbReference type="PROSITE" id="PS50005">
    <property type="entry name" value="TPR"/>
    <property type="match status" value="1"/>
</dbReference>
<gene>
    <name evidence="3" type="ORF">BE04_50900</name>
</gene>
<name>A0A150P1Y3_SORCE</name>
<dbReference type="EMBL" id="JELX01004270">
    <property type="protein sequence ID" value="KYF49276.1"/>
    <property type="molecule type" value="Genomic_DNA"/>
</dbReference>
<evidence type="ECO:0000259" key="2">
    <source>
        <dbReference type="PROSITE" id="PS50263"/>
    </source>
</evidence>
<dbReference type="Gene3D" id="1.25.40.10">
    <property type="entry name" value="Tetratricopeptide repeat domain"/>
    <property type="match status" value="2"/>
</dbReference>
<dbReference type="SUPFAM" id="SSF48452">
    <property type="entry name" value="TPR-like"/>
    <property type="match status" value="2"/>
</dbReference>
<protein>
    <recommendedName>
        <fullName evidence="2">CN hydrolase domain-containing protein</fullName>
    </recommendedName>
</protein>
<feature type="domain" description="CN hydrolase" evidence="2">
    <location>
        <begin position="67"/>
        <end position="313"/>
    </location>
</feature>